<reference evidence="12 13" key="1">
    <citation type="submission" date="2024-09" db="EMBL/GenBank/DDBJ databases">
        <title>Chromosome-scale assembly of Riccia fluitans.</title>
        <authorList>
            <person name="Paukszto L."/>
            <person name="Sawicki J."/>
            <person name="Karawczyk K."/>
            <person name="Piernik-Szablinska J."/>
            <person name="Szczecinska M."/>
            <person name="Mazdziarz M."/>
        </authorList>
    </citation>
    <scope>NUCLEOTIDE SEQUENCE [LARGE SCALE GENOMIC DNA]</scope>
    <source>
        <strain evidence="12">Rf_01</strain>
        <tissue evidence="12">Aerial parts of the thallus</tissue>
    </source>
</reference>
<dbReference type="SUPFAM" id="SSF47661">
    <property type="entry name" value="t-snare proteins"/>
    <property type="match status" value="1"/>
</dbReference>
<comment type="caution">
    <text evidence="12">The sequence shown here is derived from an EMBL/GenBank/DDBJ whole genome shotgun (WGS) entry which is preliminary data.</text>
</comment>
<dbReference type="InterPro" id="IPR006012">
    <property type="entry name" value="Syntaxin/epimorphin_CS"/>
</dbReference>
<dbReference type="PROSITE" id="PS00914">
    <property type="entry name" value="SYNTAXIN"/>
    <property type="match status" value="1"/>
</dbReference>
<dbReference type="Proteomes" id="UP001605036">
    <property type="component" value="Unassembled WGS sequence"/>
</dbReference>
<evidence type="ECO:0000256" key="5">
    <source>
        <dbReference type="ARBA" id="ARBA00022927"/>
    </source>
</evidence>
<evidence type="ECO:0000256" key="4">
    <source>
        <dbReference type="ARBA" id="ARBA00022692"/>
    </source>
</evidence>
<evidence type="ECO:0000313" key="12">
    <source>
        <dbReference type="EMBL" id="KAL2644132.1"/>
    </source>
</evidence>
<dbReference type="CDD" id="cd15848">
    <property type="entry name" value="SNARE_syntaxin1-like"/>
    <property type="match status" value="1"/>
</dbReference>
<dbReference type="InterPro" id="IPR010989">
    <property type="entry name" value="SNARE"/>
</dbReference>
<protein>
    <recommendedName>
        <fullName evidence="11">t-SNARE coiled-coil homology domain-containing protein</fullName>
    </recommendedName>
</protein>
<name>A0ABD1ZCS1_9MARC</name>
<dbReference type="SMART" id="SM00397">
    <property type="entry name" value="t_SNARE"/>
    <property type="match status" value="1"/>
</dbReference>
<dbReference type="PROSITE" id="PS50192">
    <property type="entry name" value="T_SNARE"/>
    <property type="match status" value="1"/>
</dbReference>
<dbReference type="Pfam" id="PF00804">
    <property type="entry name" value="Syntaxin"/>
    <property type="match status" value="1"/>
</dbReference>
<dbReference type="CDD" id="cd00179">
    <property type="entry name" value="SynN"/>
    <property type="match status" value="1"/>
</dbReference>
<evidence type="ECO:0000256" key="7">
    <source>
        <dbReference type="ARBA" id="ARBA00023136"/>
    </source>
</evidence>
<keyword evidence="3" id="KW-0813">Transport</keyword>
<comment type="subcellular location">
    <subcellularLocation>
        <location evidence="1">Membrane</location>
        <topology evidence="1">Single-pass type IV membrane protein</topology>
    </subcellularLocation>
</comment>
<dbReference type="InterPro" id="IPR045242">
    <property type="entry name" value="Syntaxin"/>
</dbReference>
<keyword evidence="13" id="KW-1185">Reference proteome</keyword>
<dbReference type="FunFam" id="1.20.5.110:FF:000008">
    <property type="entry name" value="Syntaxin 132"/>
    <property type="match status" value="1"/>
</dbReference>
<keyword evidence="4 10" id="KW-0812">Transmembrane</keyword>
<keyword evidence="7 10" id="KW-0472">Membrane</keyword>
<evidence type="ECO:0000259" key="11">
    <source>
        <dbReference type="PROSITE" id="PS50192"/>
    </source>
</evidence>
<dbReference type="InterPro" id="IPR000727">
    <property type="entry name" value="T_SNARE_dom"/>
</dbReference>
<proteinExistence type="inferred from homology"/>
<feature type="region of interest" description="Disordered" evidence="9">
    <location>
        <begin position="109"/>
        <end position="130"/>
    </location>
</feature>
<evidence type="ECO:0000256" key="6">
    <source>
        <dbReference type="ARBA" id="ARBA00022989"/>
    </source>
</evidence>
<evidence type="ECO:0000256" key="9">
    <source>
        <dbReference type="SAM" id="MobiDB-lite"/>
    </source>
</evidence>
<dbReference type="EMBL" id="JBHFFA010000002">
    <property type="protein sequence ID" value="KAL2644132.1"/>
    <property type="molecule type" value="Genomic_DNA"/>
</dbReference>
<evidence type="ECO:0000256" key="10">
    <source>
        <dbReference type="SAM" id="Phobius"/>
    </source>
</evidence>
<evidence type="ECO:0000256" key="2">
    <source>
        <dbReference type="ARBA" id="ARBA00009063"/>
    </source>
</evidence>
<evidence type="ECO:0000256" key="1">
    <source>
        <dbReference type="ARBA" id="ARBA00004211"/>
    </source>
</evidence>
<sequence>MNNLLLSGSRRRSNDRTSDLEMNDLFAPADDVMDAAMEQFQREESAIQNDMESIRTILAKLEEAHQESQVLTNAKALKALKQRMLKEIDDVALLARKIKGKIEALEKSNAQARMKPGCGPGSVSDRTRTTRTSSLKLKLKELTGSFMKFKDKIQRDYFELVERRVFTVTGEKPDEETIERLIDEGKGEEIFQQAIQSQGRQQILGTIAEIQERHDAVKDIEKRLLELNQIFLDMALLVEAQGELLNDIESNVQAANTFVAHGTQQLQKARRLQLSTRKWTCIAILIILIIIIIIVLAVTQPWNQKK</sequence>
<dbReference type="SMART" id="SM00503">
    <property type="entry name" value="SynN"/>
    <property type="match status" value="1"/>
</dbReference>
<dbReference type="AlphaFoldDB" id="A0ABD1ZCS1"/>
<comment type="similarity">
    <text evidence="2 8">Belongs to the syntaxin family.</text>
</comment>
<organism evidence="12 13">
    <name type="scientific">Riccia fluitans</name>
    <dbReference type="NCBI Taxonomy" id="41844"/>
    <lineage>
        <taxon>Eukaryota</taxon>
        <taxon>Viridiplantae</taxon>
        <taxon>Streptophyta</taxon>
        <taxon>Embryophyta</taxon>
        <taxon>Marchantiophyta</taxon>
        <taxon>Marchantiopsida</taxon>
        <taxon>Marchantiidae</taxon>
        <taxon>Marchantiales</taxon>
        <taxon>Ricciaceae</taxon>
        <taxon>Riccia</taxon>
    </lineage>
</organism>
<dbReference type="PANTHER" id="PTHR19957">
    <property type="entry name" value="SYNTAXIN"/>
    <property type="match status" value="1"/>
</dbReference>
<dbReference type="GO" id="GO:0016020">
    <property type="term" value="C:membrane"/>
    <property type="evidence" value="ECO:0007669"/>
    <property type="project" value="UniProtKB-SubCell"/>
</dbReference>
<evidence type="ECO:0000256" key="3">
    <source>
        <dbReference type="ARBA" id="ARBA00022448"/>
    </source>
</evidence>
<keyword evidence="6 10" id="KW-1133">Transmembrane helix</keyword>
<dbReference type="GO" id="GO:0015031">
    <property type="term" value="P:protein transport"/>
    <property type="evidence" value="ECO:0007669"/>
    <property type="project" value="UniProtKB-KW"/>
</dbReference>
<evidence type="ECO:0000313" key="13">
    <source>
        <dbReference type="Proteomes" id="UP001605036"/>
    </source>
</evidence>
<dbReference type="Gene3D" id="1.20.58.70">
    <property type="match status" value="1"/>
</dbReference>
<dbReference type="PANTHER" id="PTHR19957:SF307">
    <property type="entry name" value="PROTEIN SSO1-RELATED"/>
    <property type="match status" value="1"/>
</dbReference>
<feature type="domain" description="T-SNARE coiled-coil homology" evidence="11">
    <location>
        <begin position="207"/>
        <end position="269"/>
    </location>
</feature>
<accession>A0ABD1ZCS1</accession>
<feature type="transmembrane region" description="Helical" evidence="10">
    <location>
        <begin position="279"/>
        <end position="298"/>
    </location>
</feature>
<keyword evidence="5" id="KW-0653">Protein transport</keyword>
<gene>
    <name evidence="12" type="ORF">R1flu_011719</name>
</gene>
<evidence type="ECO:0000256" key="8">
    <source>
        <dbReference type="RuleBase" id="RU003858"/>
    </source>
</evidence>
<dbReference type="Gene3D" id="1.20.5.110">
    <property type="match status" value="1"/>
</dbReference>
<dbReference type="InterPro" id="IPR006011">
    <property type="entry name" value="Syntaxin_N"/>
</dbReference>
<dbReference type="Pfam" id="PF05739">
    <property type="entry name" value="SNARE"/>
    <property type="match status" value="1"/>
</dbReference>